<organism evidence="1 2">
    <name type="scientific">Brachyspira aalborgi</name>
    <dbReference type="NCBI Taxonomy" id="29522"/>
    <lineage>
        <taxon>Bacteria</taxon>
        <taxon>Pseudomonadati</taxon>
        <taxon>Spirochaetota</taxon>
        <taxon>Spirochaetia</taxon>
        <taxon>Brachyspirales</taxon>
        <taxon>Brachyspiraceae</taxon>
        <taxon>Brachyspira</taxon>
    </lineage>
</organism>
<sequence length="268" mass="31183">MSIGDNLILVDSQTEFNIKRNPMATKEITNNFELCRFGDEKLKGYFVKDKNDKLIPLEEYNKCCYLVDSGIYNNVYYPLDSFNECYKRDYYILLYKISFKIGAKSFSLSYSDEEKYSKKGKYSHTIGAEVNHPIVKVEANANINNKDSSQEYNKTEGDINMSMSKSEVSKEKFNSWLENEKINIRAFDNIIGPYIERYFEEGKIDEGSITREDIKIEHNINSHNEFVKVSVGFKHAPTFIKGKFNFDMEKSSASEIKIAKMFKVKIEF</sequence>
<dbReference type="RefSeq" id="WP_147739188.1">
    <property type="nucleotide sequence ID" value="NZ_SAXU01000001.1"/>
</dbReference>
<reference evidence="1 2" key="1">
    <citation type="journal article" date="1992" name="Lakartidningen">
        <title>[Penicillin V and not amoxicillin is the first choice preparation in acute otitis].</title>
        <authorList>
            <person name="Kamme C."/>
            <person name="Lundgren K."/>
            <person name="Prellner K."/>
        </authorList>
    </citation>
    <scope>NUCLEOTIDE SEQUENCE [LARGE SCALE GENOMIC DNA]</scope>
    <source>
        <strain evidence="1 2">513A</strain>
    </source>
</reference>
<evidence type="ECO:0000313" key="1">
    <source>
        <dbReference type="EMBL" id="TXJ21181.1"/>
    </source>
</evidence>
<proteinExistence type="predicted"/>
<protein>
    <submittedName>
        <fullName evidence="1">Uncharacterized protein</fullName>
    </submittedName>
</protein>
<evidence type="ECO:0000313" key="2">
    <source>
        <dbReference type="Proteomes" id="UP000324638"/>
    </source>
</evidence>
<comment type="caution">
    <text evidence="1">The sequence shown here is derived from an EMBL/GenBank/DDBJ whole genome shotgun (WGS) entry which is preliminary data.</text>
</comment>
<name>A0A5C8D9N3_9SPIR</name>
<accession>A0A5C8D9N3</accession>
<dbReference type="EMBL" id="SAXU01000001">
    <property type="protein sequence ID" value="TXJ21181.1"/>
    <property type="molecule type" value="Genomic_DNA"/>
</dbReference>
<dbReference type="AlphaFoldDB" id="A0A5C8D9N3"/>
<dbReference type="Proteomes" id="UP000324638">
    <property type="component" value="Unassembled WGS sequence"/>
</dbReference>
<gene>
    <name evidence="1" type="ORF">EPJ79_08645</name>
</gene>